<dbReference type="Gene3D" id="2.40.50.40">
    <property type="match status" value="1"/>
</dbReference>
<dbReference type="Pfam" id="PF00385">
    <property type="entry name" value="Chromo"/>
    <property type="match status" value="1"/>
</dbReference>
<dbReference type="InterPro" id="IPR023780">
    <property type="entry name" value="Chromo_domain"/>
</dbReference>
<protein>
    <recommendedName>
        <fullName evidence="3">Chromo domain-containing protein</fullName>
    </recommendedName>
</protein>
<evidence type="ECO:0000256" key="2">
    <source>
        <dbReference type="SAM" id="MobiDB-lite"/>
    </source>
</evidence>
<dbReference type="Proteomes" id="UP000694568">
    <property type="component" value="Unplaced"/>
</dbReference>
<evidence type="ECO:0000313" key="4">
    <source>
        <dbReference type="Ensembl" id="ENSSLUP00000050838.1"/>
    </source>
</evidence>
<dbReference type="PROSITE" id="PS50013">
    <property type="entry name" value="CHROMO_2"/>
    <property type="match status" value="1"/>
</dbReference>
<dbReference type="Pfam" id="PF24626">
    <property type="entry name" value="SH3_Tf2-1"/>
    <property type="match status" value="1"/>
</dbReference>
<dbReference type="InterPro" id="IPR000953">
    <property type="entry name" value="Chromo/chromo_shadow_dom"/>
</dbReference>
<reference evidence="4" key="1">
    <citation type="submission" date="2025-08" db="UniProtKB">
        <authorList>
            <consortium name="Ensembl"/>
        </authorList>
    </citation>
    <scope>IDENTIFICATION</scope>
</reference>
<feature type="region of interest" description="Disordered" evidence="2">
    <location>
        <begin position="155"/>
        <end position="180"/>
    </location>
</feature>
<dbReference type="GO" id="GO:0005634">
    <property type="term" value="C:nucleus"/>
    <property type="evidence" value="ECO:0007669"/>
    <property type="project" value="UniProtKB-SubCell"/>
</dbReference>
<feature type="domain" description="Chromo" evidence="3">
    <location>
        <begin position="105"/>
        <end position="163"/>
    </location>
</feature>
<evidence type="ECO:0000259" key="3">
    <source>
        <dbReference type="PROSITE" id="PS50013"/>
    </source>
</evidence>
<dbReference type="AlphaFoldDB" id="A0A8D0A8N7"/>
<keyword evidence="5" id="KW-1185">Reference proteome</keyword>
<dbReference type="InterPro" id="IPR056924">
    <property type="entry name" value="SH3_Tf2-1"/>
</dbReference>
<dbReference type="Ensembl" id="ENSSLUT00000052342.1">
    <property type="protein sequence ID" value="ENSSLUP00000050838.1"/>
    <property type="gene ID" value="ENSSLUG00000022138.1"/>
</dbReference>
<evidence type="ECO:0000313" key="5">
    <source>
        <dbReference type="Proteomes" id="UP000694568"/>
    </source>
</evidence>
<organism evidence="4 5">
    <name type="scientific">Sander lucioperca</name>
    <name type="common">Pike-perch</name>
    <name type="synonym">Perca lucioperca</name>
    <dbReference type="NCBI Taxonomy" id="283035"/>
    <lineage>
        <taxon>Eukaryota</taxon>
        <taxon>Metazoa</taxon>
        <taxon>Chordata</taxon>
        <taxon>Craniata</taxon>
        <taxon>Vertebrata</taxon>
        <taxon>Euteleostomi</taxon>
        <taxon>Actinopterygii</taxon>
        <taxon>Neopterygii</taxon>
        <taxon>Teleostei</taxon>
        <taxon>Neoteleostei</taxon>
        <taxon>Acanthomorphata</taxon>
        <taxon>Eupercaria</taxon>
        <taxon>Perciformes</taxon>
        <taxon>Percoidei</taxon>
        <taxon>Percidae</taxon>
        <taxon>Luciopercinae</taxon>
        <taxon>Sander</taxon>
    </lineage>
</organism>
<accession>A0A8D0A8N7</accession>
<dbReference type="PANTHER" id="PTHR46148">
    <property type="entry name" value="CHROMO DOMAIN-CONTAINING PROTEIN"/>
    <property type="match status" value="1"/>
</dbReference>
<dbReference type="PANTHER" id="PTHR46148:SF52">
    <property type="entry name" value="OS04G0603800 PROTEIN"/>
    <property type="match status" value="1"/>
</dbReference>
<proteinExistence type="predicted"/>
<dbReference type="InterPro" id="IPR016197">
    <property type="entry name" value="Chromo-like_dom_sf"/>
</dbReference>
<dbReference type="SMART" id="SM00298">
    <property type="entry name" value="CHROMO"/>
    <property type="match status" value="1"/>
</dbReference>
<name>A0A8D0A8N7_SANLU</name>
<sequence>IRTLPSPALPTVTVLRLPFMRLEVWLKSRDLPLKVESKKMAPRFIGPFKILSVINPCAVRLQLPASLRVHPTFHVSQIKPVSVSPLCPPSLPPPPPRIVGGGPVYTVRRLLDVRRRGRGLQYLVDWEGYGPEERSWVPRSFVVDPTLVHDFHRLHPDKPCRPPGGVRRGGGTVRPAAAAR</sequence>
<evidence type="ECO:0000256" key="1">
    <source>
        <dbReference type="ARBA" id="ARBA00004123"/>
    </source>
</evidence>
<dbReference type="GeneTree" id="ENSGT01120000272038"/>
<dbReference type="SUPFAM" id="SSF54160">
    <property type="entry name" value="Chromo domain-like"/>
    <property type="match status" value="1"/>
</dbReference>
<comment type="subcellular location">
    <subcellularLocation>
        <location evidence="1">Nucleus</location>
    </subcellularLocation>
</comment>
<reference evidence="4" key="2">
    <citation type="submission" date="2025-09" db="UniProtKB">
        <authorList>
            <consortium name="Ensembl"/>
        </authorList>
    </citation>
    <scope>IDENTIFICATION</scope>
</reference>